<dbReference type="SUPFAM" id="SSF54690">
    <property type="entry name" value="Molybdopterin synthase subunit MoaE"/>
    <property type="match status" value="1"/>
</dbReference>
<evidence type="ECO:0000256" key="12">
    <source>
        <dbReference type="ARBA" id="ARBA00049878"/>
    </source>
</evidence>
<dbReference type="PANTHER" id="PTHR23404">
    <property type="entry name" value="MOLYBDOPTERIN SYNTHASE RELATED"/>
    <property type="match status" value="1"/>
</dbReference>
<evidence type="ECO:0000256" key="8">
    <source>
        <dbReference type="ARBA" id="ARBA00029745"/>
    </source>
</evidence>
<dbReference type="Gene3D" id="3.90.1170.40">
    <property type="entry name" value="Molybdopterin biosynthesis MoaE subunit"/>
    <property type="match status" value="1"/>
</dbReference>
<dbReference type="GO" id="GO:0030366">
    <property type="term" value="F:molybdopterin synthase activity"/>
    <property type="evidence" value="ECO:0007669"/>
    <property type="project" value="UniProtKB-EC"/>
</dbReference>
<dbReference type="Pfam" id="PF02391">
    <property type="entry name" value="MoaE"/>
    <property type="match status" value="1"/>
</dbReference>
<evidence type="ECO:0000256" key="10">
    <source>
        <dbReference type="ARBA" id="ARBA00030781"/>
    </source>
</evidence>
<dbReference type="InterPro" id="IPR036563">
    <property type="entry name" value="MoaE_sf"/>
</dbReference>
<evidence type="ECO:0000256" key="11">
    <source>
        <dbReference type="ARBA" id="ARBA00032474"/>
    </source>
</evidence>
<comment type="function">
    <text evidence="6">Converts molybdopterin precursor Z into molybdopterin. This requires the incorporation of two sulfur atoms into precursor Z to generate a dithiolene group. The sulfur is provided by MoaD.</text>
</comment>
<organism evidence="13 14">
    <name type="scientific">Rhodovulum sulfidophilum</name>
    <name type="common">Rhodobacter sulfidophilus</name>
    <dbReference type="NCBI Taxonomy" id="35806"/>
    <lineage>
        <taxon>Bacteria</taxon>
        <taxon>Pseudomonadati</taxon>
        <taxon>Pseudomonadota</taxon>
        <taxon>Alphaproteobacteria</taxon>
        <taxon>Rhodobacterales</taxon>
        <taxon>Paracoccaceae</taxon>
        <taxon>Rhodovulum</taxon>
    </lineage>
</organism>
<evidence type="ECO:0000256" key="6">
    <source>
        <dbReference type="ARBA" id="ARBA00025448"/>
    </source>
</evidence>
<comment type="catalytic activity">
    <reaction evidence="12">
        <text>2 [molybdopterin-synthase sulfur-carrier protein]-C-terminal-Gly-aminoethanethioate + cyclic pyranopterin phosphate + H2O = molybdopterin + 2 [molybdopterin-synthase sulfur-carrier protein]-C-terminal Gly-Gly + 2 H(+)</text>
        <dbReference type="Rhea" id="RHEA:26333"/>
        <dbReference type="Rhea" id="RHEA-COMP:12202"/>
        <dbReference type="Rhea" id="RHEA-COMP:19907"/>
        <dbReference type="ChEBI" id="CHEBI:15377"/>
        <dbReference type="ChEBI" id="CHEBI:15378"/>
        <dbReference type="ChEBI" id="CHEBI:58698"/>
        <dbReference type="ChEBI" id="CHEBI:59648"/>
        <dbReference type="ChEBI" id="CHEBI:90778"/>
        <dbReference type="ChEBI" id="CHEBI:232372"/>
        <dbReference type="EC" id="2.8.1.12"/>
    </reaction>
</comment>
<reference evidence="13 14" key="1">
    <citation type="submission" date="2015-02" db="EMBL/GenBank/DDBJ databases">
        <title>Genome sequene of Rhodovulum sulfidophilum DSM 2351.</title>
        <authorList>
            <person name="Nagao N."/>
        </authorList>
    </citation>
    <scope>NUCLEOTIDE SEQUENCE [LARGE SCALE GENOMIC DNA]</scope>
    <source>
        <strain evidence="13 14">DSM 2351</strain>
    </source>
</reference>
<dbReference type="CDD" id="cd00756">
    <property type="entry name" value="MoaE"/>
    <property type="match status" value="1"/>
</dbReference>
<accession>A0A0D6B6G3</accession>
<evidence type="ECO:0000256" key="9">
    <source>
        <dbReference type="ARBA" id="ARBA00030407"/>
    </source>
</evidence>
<dbReference type="InterPro" id="IPR003448">
    <property type="entry name" value="Mopterin_biosynth_MoaE"/>
</dbReference>
<sequence length="148" mass="15968">MRIRVQAAPFDLGAECAAFSRGCGNAGAVVTFAGLVRDDGGLARMELEHYPGMTERALETISAEAMTRFGLLDCLVIHRHGSLTPGETIMMVATAAPHRADAFAAAEFLMDYLKSRAPFWKKEFGTDGAAWVAARDADEDALARWSDS</sequence>
<name>A0A0D6B6G3_RHOSU</name>
<dbReference type="eggNOG" id="COG0314">
    <property type="taxonomic scope" value="Bacteria"/>
</dbReference>
<evidence type="ECO:0000256" key="2">
    <source>
        <dbReference type="ARBA" id="ARBA00005426"/>
    </source>
</evidence>
<evidence type="ECO:0000313" key="14">
    <source>
        <dbReference type="Proteomes" id="UP000064912"/>
    </source>
</evidence>
<dbReference type="AlphaFoldDB" id="A0A0D6B6G3"/>
<dbReference type="KEGG" id="rsu:NHU_03555"/>
<dbReference type="GO" id="GO:0006777">
    <property type="term" value="P:Mo-molybdopterin cofactor biosynthetic process"/>
    <property type="evidence" value="ECO:0007669"/>
    <property type="project" value="UniProtKB-KW"/>
</dbReference>
<evidence type="ECO:0000256" key="7">
    <source>
        <dbReference type="ARBA" id="ARBA00026066"/>
    </source>
</evidence>
<dbReference type="EMBL" id="AP014800">
    <property type="protein sequence ID" value="BAQ70687.1"/>
    <property type="molecule type" value="Genomic_DNA"/>
</dbReference>
<keyword evidence="5" id="KW-0501">Molybdenum cofactor biosynthesis</keyword>
<comment type="similarity">
    <text evidence="2">Belongs to the MoaE family.</text>
</comment>
<evidence type="ECO:0000256" key="5">
    <source>
        <dbReference type="ARBA" id="ARBA00023150"/>
    </source>
</evidence>
<comment type="subunit">
    <text evidence="7">Heterotetramer of 2 MoaD subunits and 2 MoaE subunits. Also stable as homodimer. The enzyme changes between these two forms during catalysis.</text>
</comment>
<evidence type="ECO:0000256" key="1">
    <source>
        <dbReference type="ARBA" id="ARBA00005046"/>
    </source>
</evidence>
<evidence type="ECO:0000313" key="13">
    <source>
        <dbReference type="EMBL" id="BAQ70687.1"/>
    </source>
</evidence>
<evidence type="ECO:0000256" key="3">
    <source>
        <dbReference type="ARBA" id="ARBA00011950"/>
    </source>
</evidence>
<dbReference type="Proteomes" id="UP000064912">
    <property type="component" value="Chromosome"/>
</dbReference>
<proteinExistence type="inferred from homology"/>
<protein>
    <recommendedName>
        <fullName evidence="4">Molybdopterin synthase catalytic subunit</fullName>
        <ecNumber evidence="3">2.8.1.12</ecNumber>
    </recommendedName>
    <alternativeName>
        <fullName evidence="10">MPT synthase subunit 2</fullName>
    </alternativeName>
    <alternativeName>
        <fullName evidence="8">Molybdenum cofactor biosynthesis protein E</fullName>
    </alternativeName>
    <alternativeName>
        <fullName evidence="9">Molybdopterin-converting factor large subunit</fullName>
    </alternativeName>
    <alternativeName>
        <fullName evidence="11">Molybdopterin-converting factor subunit 2</fullName>
    </alternativeName>
</protein>
<dbReference type="UniPathway" id="UPA00344"/>
<comment type="pathway">
    <text evidence="1">Cofactor biosynthesis; molybdopterin biosynthesis.</text>
</comment>
<evidence type="ECO:0000256" key="4">
    <source>
        <dbReference type="ARBA" id="ARBA00013858"/>
    </source>
</evidence>
<gene>
    <name evidence="13" type="primary">moaE</name>
    <name evidence="13" type="ORF">NHU_03555</name>
</gene>
<dbReference type="EC" id="2.8.1.12" evidence="3"/>
<dbReference type="PATRIC" id="fig|35806.4.peg.3649"/>